<dbReference type="EMBL" id="CP036498">
    <property type="protein sequence ID" value="QUS42275.1"/>
    <property type="molecule type" value="Genomic_DNA"/>
</dbReference>
<proteinExistence type="predicted"/>
<dbReference type="Proteomes" id="UP000682843">
    <property type="component" value="Chromosome"/>
</dbReference>
<protein>
    <submittedName>
        <fullName evidence="1">Uncharacterized protein</fullName>
    </submittedName>
</protein>
<sequence length="127" mass="13865">MWGVTEPAAVAAVGAAQEQGVVLPFPLRGEALLVRLADLLRRRVDELVPRCERLSLVLSHCPQLRLSIDDGAYVEFDASCAEFYLVIEAPSGTRMIIETTDFDAVVKFVLQYVVEKLSDDAGLEAAS</sequence>
<name>A0ABX8AKA4_9BRAD</name>
<accession>A0ABX8AKA4</accession>
<reference evidence="1 2" key="1">
    <citation type="submission" date="2019-02" db="EMBL/GenBank/DDBJ databases">
        <title>Emended description of the genus Rhodopseudomonas and description of Rhodopseudomonas albus sp. nov., a non-phototrophic, heavy-metal-tolerant bacterium isolated from garden soil.</title>
        <authorList>
            <person name="Bao Z."/>
            <person name="Cao W.W."/>
            <person name="Sato Y."/>
            <person name="Nishizawa T."/>
            <person name="Zhao J."/>
            <person name="Guo Y."/>
            <person name="Ohta H."/>
        </authorList>
    </citation>
    <scope>NUCLEOTIDE SEQUENCE [LARGE SCALE GENOMIC DNA]</scope>
    <source>
        <strain evidence="1 2">SK50-23</strain>
    </source>
</reference>
<keyword evidence="2" id="KW-1185">Reference proteome</keyword>
<gene>
    <name evidence="1" type="ORF">RPMA_06025</name>
</gene>
<organism evidence="1 2">
    <name type="scientific">Tardiphaga alba</name>
    <dbReference type="NCBI Taxonomy" id="340268"/>
    <lineage>
        <taxon>Bacteria</taxon>
        <taxon>Pseudomonadati</taxon>
        <taxon>Pseudomonadota</taxon>
        <taxon>Alphaproteobacteria</taxon>
        <taxon>Hyphomicrobiales</taxon>
        <taxon>Nitrobacteraceae</taxon>
        <taxon>Tardiphaga</taxon>
    </lineage>
</organism>
<evidence type="ECO:0000313" key="2">
    <source>
        <dbReference type="Proteomes" id="UP000682843"/>
    </source>
</evidence>
<evidence type="ECO:0000313" key="1">
    <source>
        <dbReference type="EMBL" id="QUS42275.1"/>
    </source>
</evidence>